<dbReference type="Proteomes" id="UP000005561">
    <property type="component" value="Unassembled WGS sequence"/>
</dbReference>
<keyword evidence="2" id="KW-1185">Reference proteome</keyword>
<sequence>MQAARQVISGAVHYRCKNLTNTIKILNKNIKKYLKLKNKWCIISTINNY</sequence>
<dbReference type="AlphaFoldDB" id="C6LGR3"/>
<protein>
    <submittedName>
        <fullName evidence="1">Uncharacterized protein</fullName>
    </submittedName>
</protein>
<proteinExistence type="predicted"/>
<comment type="caution">
    <text evidence="1">The sequence shown here is derived from an EMBL/GenBank/DDBJ whole genome shotgun (WGS) entry which is preliminary data.</text>
</comment>
<name>C6LGR3_9FIRM</name>
<organism evidence="1 2">
    <name type="scientific">Marvinbryantia formatexigens DSM 14469</name>
    <dbReference type="NCBI Taxonomy" id="478749"/>
    <lineage>
        <taxon>Bacteria</taxon>
        <taxon>Bacillati</taxon>
        <taxon>Bacillota</taxon>
        <taxon>Clostridia</taxon>
        <taxon>Lachnospirales</taxon>
        <taxon>Lachnospiraceae</taxon>
        <taxon>Marvinbryantia</taxon>
    </lineage>
</organism>
<accession>C6LGR3</accession>
<evidence type="ECO:0000313" key="2">
    <source>
        <dbReference type="Proteomes" id="UP000005561"/>
    </source>
</evidence>
<dbReference type="EMBL" id="ACCL02000012">
    <property type="protein sequence ID" value="EET60263.1"/>
    <property type="molecule type" value="Genomic_DNA"/>
</dbReference>
<evidence type="ECO:0000313" key="1">
    <source>
        <dbReference type="EMBL" id="EET60263.1"/>
    </source>
</evidence>
<reference evidence="1" key="1">
    <citation type="submission" date="2009-07" db="EMBL/GenBank/DDBJ databases">
        <authorList>
            <person name="Weinstock G."/>
            <person name="Sodergren E."/>
            <person name="Clifton S."/>
            <person name="Fulton L."/>
            <person name="Fulton B."/>
            <person name="Courtney L."/>
            <person name="Fronick C."/>
            <person name="Harrison M."/>
            <person name="Strong C."/>
            <person name="Farmer C."/>
            <person name="Delahaunty K."/>
            <person name="Markovic C."/>
            <person name="Hall O."/>
            <person name="Minx P."/>
            <person name="Tomlinson C."/>
            <person name="Mitreva M."/>
            <person name="Nelson J."/>
            <person name="Hou S."/>
            <person name="Wollam A."/>
            <person name="Pepin K.H."/>
            <person name="Johnson M."/>
            <person name="Bhonagiri V."/>
            <person name="Nash W.E."/>
            <person name="Warren W."/>
            <person name="Chinwalla A."/>
            <person name="Mardis E.R."/>
            <person name="Wilson R.K."/>
        </authorList>
    </citation>
    <scope>NUCLEOTIDE SEQUENCE [LARGE SCALE GENOMIC DNA]</scope>
    <source>
        <strain evidence="1">DSM 14469</strain>
    </source>
</reference>
<gene>
    <name evidence="1" type="ORF">BRYFOR_07823</name>
</gene>